<keyword evidence="9 12" id="KW-0472">Membrane</keyword>
<keyword evidence="16" id="KW-1185">Reference proteome</keyword>
<evidence type="ECO:0000256" key="11">
    <source>
        <dbReference type="ARBA" id="ARBA00074171"/>
    </source>
</evidence>
<evidence type="ECO:0000256" key="2">
    <source>
        <dbReference type="ARBA" id="ARBA00006024"/>
    </source>
</evidence>
<dbReference type="SUPFAM" id="SSF81665">
    <property type="entry name" value="Calcium ATPase, transmembrane domain M"/>
    <property type="match status" value="1"/>
</dbReference>
<dbReference type="InterPro" id="IPR017969">
    <property type="entry name" value="Heavy-metal-associated_CS"/>
</dbReference>
<dbReference type="InterPro" id="IPR044492">
    <property type="entry name" value="P_typ_ATPase_HD_dom"/>
</dbReference>
<dbReference type="NCBIfam" id="TIGR01525">
    <property type="entry name" value="ATPase-IB_hvy"/>
    <property type="match status" value="1"/>
</dbReference>
<dbReference type="Pfam" id="PF00403">
    <property type="entry name" value="HMA"/>
    <property type="match status" value="1"/>
</dbReference>
<dbReference type="Gene3D" id="3.30.70.100">
    <property type="match status" value="1"/>
</dbReference>
<keyword evidence="7" id="KW-1278">Translocase</keyword>
<comment type="similarity">
    <text evidence="2 12">Belongs to the cation transport ATPase (P-type) (TC 3.A.3) family. Type IB subfamily.</text>
</comment>
<dbReference type="GO" id="GO:0005507">
    <property type="term" value="F:copper ion binding"/>
    <property type="evidence" value="ECO:0007669"/>
    <property type="project" value="TreeGrafter"/>
</dbReference>
<dbReference type="FunFam" id="2.70.150.10:FF:000002">
    <property type="entry name" value="Copper-transporting ATPase 1, putative"/>
    <property type="match status" value="1"/>
</dbReference>
<evidence type="ECO:0000256" key="5">
    <source>
        <dbReference type="ARBA" id="ARBA00022741"/>
    </source>
</evidence>
<dbReference type="Pfam" id="PF00122">
    <property type="entry name" value="E1-E2_ATPase"/>
    <property type="match status" value="1"/>
</dbReference>
<dbReference type="SUPFAM" id="SSF81660">
    <property type="entry name" value="Metal cation-transporting ATPase, ATP-binding domain N"/>
    <property type="match status" value="1"/>
</dbReference>
<comment type="subcellular location">
    <subcellularLocation>
        <location evidence="1">Cell membrane</location>
        <topology evidence="1">Multi-pass membrane protein</topology>
    </subcellularLocation>
</comment>
<dbReference type="InterPro" id="IPR023214">
    <property type="entry name" value="HAD_sf"/>
</dbReference>
<feature type="transmembrane region" description="Helical" evidence="12">
    <location>
        <begin position="704"/>
        <end position="721"/>
    </location>
</feature>
<dbReference type="NCBIfam" id="TIGR01494">
    <property type="entry name" value="ATPase_P-type"/>
    <property type="match status" value="1"/>
</dbReference>
<dbReference type="GO" id="GO:0016887">
    <property type="term" value="F:ATP hydrolysis activity"/>
    <property type="evidence" value="ECO:0007669"/>
    <property type="project" value="InterPro"/>
</dbReference>
<feature type="transmembrane region" description="Helical" evidence="12">
    <location>
        <begin position="211"/>
        <end position="229"/>
    </location>
</feature>
<evidence type="ECO:0000256" key="7">
    <source>
        <dbReference type="ARBA" id="ARBA00022967"/>
    </source>
</evidence>
<evidence type="ECO:0000256" key="10">
    <source>
        <dbReference type="ARBA" id="ARBA00049360"/>
    </source>
</evidence>
<keyword evidence="4 12" id="KW-0479">Metal-binding</keyword>
<dbReference type="NCBIfam" id="TIGR01511">
    <property type="entry name" value="ATPase-IB1_Cu"/>
    <property type="match status" value="1"/>
</dbReference>
<proteinExistence type="inferred from homology"/>
<dbReference type="InterPro" id="IPR036163">
    <property type="entry name" value="HMA_dom_sf"/>
</dbReference>
<accession>A0A345HVT7</accession>
<feature type="region of interest" description="Disordered" evidence="13">
    <location>
        <begin position="754"/>
        <end position="779"/>
    </location>
</feature>
<dbReference type="Gene3D" id="3.40.50.1000">
    <property type="entry name" value="HAD superfamily/HAD-like"/>
    <property type="match status" value="1"/>
</dbReference>
<dbReference type="FunFam" id="3.30.70.100:FF:000005">
    <property type="entry name" value="Copper-exporting P-type ATPase A"/>
    <property type="match status" value="1"/>
</dbReference>
<dbReference type="PANTHER" id="PTHR43520:SF8">
    <property type="entry name" value="P-TYPE CU(+) TRANSPORTER"/>
    <property type="match status" value="1"/>
</dbReference>
<protein>
    <recommendedName>
        <fullName evidence="11">Cation-transporting P-type ATPase B</fullName>
    </recommendedName>
</protein>
<dbReference type="AlphaFoldDB" id="A0A345HVT7"/>
<dbReference type="GO" id="GO:0043682">
    <property type="term" value="F:P-type divalent copper transporter activity"/>
    <property type="evidence" value="ECO:0007669"/>
    <property type="project" value="TreeGrafter"/>
</dbReference>
<organism evidence="15 16">
    <name type="scientific">Streptomyces paludis</name>
    <dbReference type="NCBI Taxonomy" id="2282738"/>
    <lineage>
        <taxon>Bacteria</taxon>
        <taxon>Bacillati</taxon>
        <taxon>Actinomycetota</taxon>
        <taxon>Actinomycetes</taxon>
        <taxon>Kitasatosporales</taxon>
        <taxon>Streptomycetaceae</taxon>
        <taxon>Streptomyces</taxon>
    </lineage>
</organism>
<dbReference type="GO" id="GO:0005524">
    <property type="term" value="F:ATP binding"/>
    <property type="evidence" value="ECO:0007669"/>
    <property type="project" value="UniProtKB-UniRule"/>
</dbReference>
<feature type="transmembrane region" description="Helical" evidence="12">
    <location>
        <begin position="105"/>
        <end position="124"/>
    </location>
</feature>
<evidence type="ECO:0000259" key="14">
    <source>
        <dbReference type="PROSITE" id="PS50846"/>
    </source>
</evidence>
<sequence>MASTATTAPAVVTLDIGGMTCGACSARIERKLNRLDGVTAEVNFALERAHVSFDDRHTVDGLIDTVTKMGYTATLPPSPAAAVPAPDPGGTAGAAADRELAAMRLRILVCAALTVPVMIMAMVMPLQFDHWQWLSLTLAAPVAVWGAWPFHTAAWKNLRQASGTMDSLVSIGVLASFGWSLYALFFGWAGVTGMRMPFLMVPTPGQGSHHIYLEVSTSLTLFVLVGRYAEHRAKRRAGSAVRALLELGAKDATVLRAGQELAVPVGELRVGDLFVIRPGEKIATDGVVVEGASAVDVSMLTGESVPQEVSEGDAVTGATVNTSGRLVVRAERVGADTQLAHISRLVSEAQAGKAPVQRLADRIAAVFVPAVIGIAVAVAGFWIGNGGGAAAALTASVAVLVVACPCSLGLATPTALLVGTGRGAQLGIVIRGPHILESTRRIDTVVLDKTGTVTTGRMRLVAMEYGEGTDRDELLTLAAALEHASEHPIATAVTAAAAKVAPVLPKVDAFRASAGFGVEGRVGERGVVVGRPSWVGGRMELPDGLRKGLEGLENSGRTAVAVGWDGEVRGLLFVADEAKPTSRRAIDEMRWLGLTPVLLTGDTAGAARRIADDMGITDVYAEVLPQDKAAVVRRLQEEGRTVAMVGDGINDAAALAQADLGIAIGGGTDAAIEASDITLVRGDLRDAADAVRLSRRTLGTIKGNLFWAFIYNLAGIPLAASGVLNPMIAAAAMVLSSIFVVTNSLRLRRFTSSSAADGGRGAEGRAGTPASPKDLASVS</sequence>
<dbReference type="KEGG" id="spad:DVK44_27580"/>
<dbReference type="InterPro" id="IPR023299">
    <property type="entry name" value="ATPase_P-typ_cyto_dom_N"/>
</dbReference>
<dbReference type="PROSITE" id="PS00154">
    <property type="entry name" value="ATPASE_E1_E2"/>
    <property type="match status" value="1"/>
</dbReference>
<keyword evidence="6 12" id="KW-0067">ATP-binding</keyword>
<reference evidence="16" key="1">
    <citation type="submission" date="2018-07" db="EMBL/GenBank/DDBJ databases">
        <authorList>
            <person name="Zhao J."/>
        </authorList>
    </citation>
    <scope>NUCLEOTIDE SEQUENCE [LARGE SCALE GENOMIC DNA]</scope>
    <source>
        <strain evidence="16">GSSD-12</strain>
    </source>
</reference>
<evidence type="ECO:0000256" key="6">
    <source>
        <dbReference type="ARBA" id="ARBA00022840"/>
    </source>
</evidence>
<dbReference type="InterPro" id="IPR023298">
    <property type="entry name" value="ATPase_P-typ_TM_dom_sf"/>
</dbReference>
<dbReference type="PROSITE" id="PS50846">
    <property type="entry name" value="HMA_2"/>
    <property type="match status" value="1"/>
</dbReference>
<dbReference type="EMBL" id="CP031194">
    <property type="protein sequence ID" value="AXG80811.1"/>
    <property type="molecule type" value="Genomic_DNA"/>
</dbReference>
<dbReference type="OrthoDB" id="7059309at2"/>
<keyword evidence="8 12" id="KW-1133">Transmembrane helix</keyword>
<dbReference type="Pfam" id="PF00702">
    <property type="entry name" value="Hydrolase"/>
    <property type="match status" value="1"/>
</dbReference>
<dbReference type="InterPro" id="IPR027256">
    <property type="entry name" value="P-typ_ATPase_IB"/>
</dbReference>
<feature type="transmembrane region" description="Helical" evidence="12">
    <location>
        <begin position="363"/>
        <end position="383"/>
    </location>
</feature>
<dbReference type="CDD" id="cd02094">
    <property type="entry name" value="P-type_ATPase_Cu-like"/>
    <property type="match status" value="1"/>
</dbReference>
<feature type="transmembrane region" description="Helical" evidence="12">
    <location>
        <begin position="389"/>
        <end position="412"/>
    </location>
</feature>
<dbReference type="PANTHER" id="PTHR43520">
    <property type="entry name" value="ATP7, ISOFORM B"/>
    <property type="match status" value="1"/>
</dbReference>
<feature type="transmembrane region" description="Helical" evidence="12">
    <location>
        <begin position="168"/>
        <end position="191"/>
    </location>
</feature>
<comment type="catalytic activity">
    <reaction evidence="10">
        <text>ATP + H2O = ADP + phosphate + H(+)</text>
        <dbReference type="Rhea" id="RHEA:13065"/>
        <dbReference type="ChEBI" id="CHEBI:15377"/>
        <dbReference type="ChEBI" id="CHEBI:15378"/>
        <dbReference type="ChEBI" id="CHEBI:30616"/>
        <dbReference type="ChEBI" id="CHEBI:43474"/>
        <dbReference type="ChEBI" id="CHEBI:456216"/>
    </reaction>
</comment>
<dbReference type="InterPro" id="IPR059000">
    <property type="entry name" value="ATPase_P-type_domA"/>
</dbReference>
<dbReference type="SFLD" id="SFLDF00027">
    <property type="entry name" value="p-type_atpase"/>
    <property type="match status" value="1"/>
</dbReference>
<dbReference type="SUPFAM" id="SSF55008">
    <property type="entry name" value="HMA, heavy metal-associated domain"/>
    <property type="match status" value="1"/>
</dbReference>
<dbReference type="InterPro" id="IPR008250">
    <property type="entry name" value="ATPase_P-typ_transduc_dom_A_sf"/>
</dbReference>
<name>A0A345HVT7_9ACTN</name>
<dbReference type="InterPro" id="IPR001757">
    <property type="entry name" value="P_typ_ATPase"/>
</dbReference>
<keyword evidence="12" id="KW-1003">Cell membrane</keyword>
<dbReference type="SUPFAM" id="SSF81653">
    <property type="entry name" value="Calcium ATPase, transduction domain A"/>
    <property type="match status" value="1"/>
</dbReference>
<dbReference type="InterPro" id="IPR018303">
    <property type="entry name" value="ATPase_P-typ_P_site"/>
</dbReference>
<dbReference type="GO" id="GO:0055070">
    <property type="term" value="P:copper ion homeostasis"/>
    <property type="evidence" value="ECO:0007669"/>
    <property type="project" value="TreeGrafter"/>
</dbReference>
<evidence type="ECO:0000256" key="13">
    <source>
        <dbReference type="SAM" id="MobiDB-lite"/>
    </source>
</evidence>
<dbReference type="PRINTS" id="PR00120">
    <property type="entry name" value="HATPASE"/>
</dbReference>
<keyword evidence="5 12" id="KW-0547">Nucleotide-binding</keyword>
<dbReference type="InterPro" id="IPR006121">
    <property type="entry name" value="HMA_dom"/>
</dbReference>
<dbReference type="SUPFAM" id="SSF56784">
    <property type="entry name" value="HAD-like"/>
    <property type="match status" value="1"/>
</dbReference>
<evidence type="ECO:0000256" key="1">
    <source>
        <dbReference type="ARBA" id="ARBA00004651"/>
    </source>
</evidence>
<dbReference type="InterPro" id="IPR036412">
    <property type="entry name" value="HAD-like_sf"/>
</dbReference>
<evidence type="ECO:0000313" key="15">
    <source>
        <dbReference type="EMBL" id="AXG80811.1"/>
    </source>
</evidence>
<dbReference type="Proteomes" id="UP000253868">
    <property type="component" value="Chromosome"/>
</dbReference>
<dbReference type="GO" id="GO:0005886">
    <property type="term" value="C:plasma membrane"/>
    <property type="evidence" value="ECO:0007669"/>
    <property type="project" value="UniProtKB-SubCell"/>
</dbReference>
<dbReference type="Gene3D" id="2.70.150.10">
    <property type="entry name" value="Calcium-transporting ATPase, cytoplasmic transduction domain A"/>
    <property type="match status" value="1"/>
</dbReference>
<evidence type="ECO:0000313" key="16">
    <source>
        <dbReference type="Proteomes" id="UP000253868"/>
    </source>
</evidence>
<dbReference type="Gene3D" id="3.40.1110.10">
    <property type="entry name" value="Calcium-transporting ATPase, cytoplasmic domain N"/>
    <property type="match status" value="1"/>
</dbReference>
<keyword evidence="3 12" id="KW-0812">Transmembrane</keyword>
<dbReference type="SFLD" id="SFLDS00003">
    <property type="entry name" value="Haloacid_Dehalogenase"/>
    <property type="match status" value="1"/>
</dbReference>
<feature type="domain" description="HMA" evidence="14">
    <location>
        <begin position="10"/>
        <end position="74"/>
    </location>
</feature>
<feature type="transmembrane region" description="Helical" evidence="12">
    <location>
        <begin position="727"/>
        <end position="745"/>
    </location>
</feature>
<dbReference type="RefSeq" id="WP_114662963.1">
    <property type="nucleotide sequence ID" value="NZ_CP031194.1"/>
</dbReference>
<evidence type="ECO:0000256" key="9">
    <source>
        <dbReference type="ARBA" id="ARBA00023136"/>
    </source>
</evidence>
<evidence type="ECO:0000256" key="3">
    <source>
        <dbReference type="ARBA" id="ARBA00022692"/>
    </source>
</evidence>
<dbReference type="SFLD" id="SFLDG00002">
    <property type="entry name" value="C1.7:_P-type_atpase_like"/>
    <property type="match status" value="1"/>
</dbReference>
<gene>
    <name evidence="15" type="ORF">DVK44_27580</name>
</gene>
<evidence type="ECO:0000256" key="8">
    <source>
        <dbReference type="ARBA" id="ARBA00022989"/>
    </source>
</evidence>
<evidence type="ECO:0000256" key="12">
    <source>
        <dbReference type="RuleBase" id="RU362081"/>
    </source>
</evidence>
<dbReference type="CDD" id="cd00371">
    <property type="entry name" value="HMA"/>
    <property type="match status" value="1"/>
</dbReference>
<dbReference type="PROSITE" id="PS01047">
    <property type="entry name" value="HMA_1"/>
    <property type="match status" value="1"/>
</dbReference>
<dbReference type="PRINTS" id="PR00119">
    <property type="entry name" value="CATATPASE"/>
</dbReference>
<evidence type="ECO:0000256" key="4">
    <source>
        <dbReference type="ARBA" id="ARBA00022723"/>
    </source>
</evidence>
<feature type="transmembrane region" description="Helical" evidence="12">
    <location>
        <begin position="130"/>
        <end position="148"/>
    </location>
</feature>